<proteinExistence type="predicted"/>
<organism evidence="2 3">
    <name type="scientific">Plasmodium vivax North Korean</name>
    <dbReference type="NCBI Taxonomy" id="1035514"/>
    <lineage>
        <taxon>Eukaryota</taxon>
        <taxon>Sar</taxon>
        <taxon>Alveolata</taxon>
        <taxon>Apicomplexa</taxon>
        <taxon>Aconoidasida</taxon>
        <taxon>Haemosporida</taxon>
        <taxon>Plasmodiidae</taxon>
        <taxon>Plasmodium</taxon>
        <taxon>Plasmodium (Plasmodium)</taxon>
    </lineage>
</organism>
<dbReference type="InterPro" id="IPR022139">
    <property type="entry name" value="Fam-L/Fam-M-like_plasmodium"/>
</dbReference>
<dbReference type="Pfam" id="PF12420">
    <property type="entry name" value="DUF3671"/>
    <property type="match status" value="1"/>
</dbReference>
<keyword evidence="1" id="KW-0472">Membrane</keyword>
<dbReference type="EMBL" id="KQ235701">
    <property type="protein sequence ID" value="KMZ96051.1"/>
    <property type="molecule type" value="Genomic_DNA"/>
</dbReference>
<evidence type="ECO:0000256" key="1">
    <source>
        <dbReference type="SAM" id="Phobius"/>
    </source>
</evidence>
<reference evidence="2 3" key="1">
    <citation type="submission" date="2011-09" db="EMBL/GenBank/DDBJ databases">
        <title>The Genome Sequence of Plasmodium vivax North Korean.</title>
        <authorList>
            <consortium name="The Broad Institute Genome Sequencing Platform"/>
            <consortium name="The Broad Institute Genome Sequencing Center for Infectious Disease"/>
            <person name="Neafsey D."/>
            <person name="Carlton J."/>
            <person name="Barnwell J."/>
            <person name="Collins W."/>
            <person name="Escalante A."/>
            <person name="Mullikin J."/>
            <person name="Saul A."/>
            <person name="Guigo R."/>
            <person name="Camara F."/>
            <person name="Young S.K."/>
            <person name="Zeng Q."/>
            <person name="Gargeya S."/>
            <person name="Fitzgerald M."/>
            <person name="Haas B."/>
            <person name="Abouelleil A."/>
            <person name="Alvarado L."/>
            <person name="Arachchi H.M."/>
            <person name="Berlin A."/>
            <person name="Brown A."/>
            <person name="Chapman S.B."/>
            <person name="Chen Z."/>
            <person name="Dunbar C."/>
            <person name="Freedman E."/>
            <person name="Gearin G."/>
            <person name="Gellesch M."/>
            <person name="Goldberg J."/>
            <person name="Griggs A."/>
            <person name="Gujja S."/>
            <person name="Heiman D."/>
            <person name="Howarth C."/>
            <person name="Larson L."/>
            <person name="Lui A."/>
            <person name="MacDonald P.J.P."/>
            <person name="Montmayeur A."/>
            <person name="Murphy C."/>
            <person name="Neiman D."/>
            <person name="Pearson M."/>
            <person name="Priest M."/>
            <person name="Roberts A."/>
            <person name="Saif S."/>
            <person name="Shea T."/>
            <person name="Shenoy N."/>
            <person name="Sisk P."/>
            <person name="Stolte C."/>
            <person name="Sykes S."/>
            <person name="Wortman J."/>
            <person name="Nusbaum C."/>
            <person name="Birren B."/>
        </authorList>
    </citation>
    <scope>NUCLEOTIDE SEQUENCE [LARGE SCALE GENOMIC DNA]</scope>
    <source>
        <strain evidence="2 3">North Korean</strain>
    </source>
</reference>
<accession>A0A0J9TLQ6</accession>
<evidence type="ECO:0008006" key="4">
    <source>
        <dbReference type="Google" id="ProtNLM"/>
    </source>
</evidence>
<dbReference type="OrthoDB" id="10554918at2759"/>
<sequence length="211" mass="24430">MRNGLNICFKRYLAEYEGETNINKTGLYKNSPYDLENKGTSNYDDNVSVYGNMKNRDSKKLKIYKTAYKHRYAKKKGLSKLDCYYENKIFDKLDGIFLLAKNMNDDKKGFIKKICKRYGLTVGLFLIIVLTAGMINVLNGCKVMDVLPKENYVLKVLSHVGYCILLDILPITIFLVLVYITIKITKYKRLKAGKGKMCIKEYCRFCKDLIL</sequence>
<keyword evidence="1" id="KW-1133">Transmembrane helix</keyword>
<dbReference type="AlphaFoldDB" id="A0A0J9TLQ6"/>
<evidence type="ECO:0000313" key="3">
    <source>
        <dbReference type="Proteomes" id="UP000053239"/>
    </source>
</evidence>
<feature type="transmembrane region" description="Helical" evidence="1">
    <location>
        <begin position="159"/>
        <end position="182"/>
    </location>
</feature>
<name>A0A0J9TLQ6_PLAVI</name>
<feature type="transmembrane region" description="Helical" evidence="1">
    <location>
        <begin position="118"/>
        <end position="139"/>
    </location>
</feature>
<evidence type="ECO:0000313" key="2">
    <source>
        <dbReference type="EMBL" id="KMZ96051.1"/>
    </source>
</evidence>
<dbReference type="Proteomes" id="UP000053239">
    <property type="component" value="Unassembled WGS sequence"/>
</dbReference>
<gene>
    <name evidence="2" type="ORF">PVNG_05940</name>
</gene>
<keyword evidence="1" id="KW-0812">Transmembrane</keyword>
<protein>
    <recommendedName>
        <fullName evidence="4">Variable surface protein</fullName>
    </recommendedName>
</protein>